<organism evidence="2">
    <name type="scientific">Chattonella marina</name>
    <dbReference type="NCBI Taxonomy" id="90936"/>
    <lineage>
        <taxon>Eukaryota</taxon>
        <taxon>Sar</taxon>
        <taxon>Stramenopiles</taxon>
        <taxon>Ochrophyta</taxon>
        <taxon>Raphidophyceae</taxon>
        <taxon>Chattonellales</taxon>
        <taxon>Chattonellaceae</taxon>
        <taxon>Chattonella</taxon>
    </lineage>
</organism>
<keyword evidence="1" id="KW-1133">Transmembrane helix</keyword>
<geneLocation type="mitochondrion" evidence="2"/>
<feature type="transmembrane region" description="Helical" evidence="1">
    <location>
        <begin position="108"/>
        <end position="130"/>
    </location>
</feature>
<keyword evidence="2" id="KW-0496">Mitochondrion</keyword>
<dbReference type="AlphaFoldDB" id="D2Z216"/>
<dbReference type="GeneID" id="8774817"/>
<keyword evidence="1" id="KW-0472">Membrane</keyword>
<keyword evidence="1" id="KW-0812">Transmembrane</keyword>
<gene>
    <name evidence="2" type="primary">orf166</name>
</gene>
<name>D2Z216_9STRA</name>
<evidence type="ECO:0000313" key="2">
    <source>
        <dbReference type="EMBL" id="BAI70580.1"/>
    </source>
</evidence>
<protein>
    <submittedName>
        <fullName evidence="2">Uncharacterized protein</fullName>
    </submittedName>
</protein>
<reference evidence="2" key="1">
    <citation type="journal article" date="2010" name="Harmful Algae">
        <title>Mitochondrial genomes from two red tide forming raphidophycean algae Heterosigma akashiwo and Chattonella marina var. marina.</title>
        <authorList>
            <person name="Masuda I."/>
            <person name="Kamikawa R."/>
            <person name="Ueda M."/>
            <person name="Oyama K."/>
            <person name="Yoshimatsu S."/>
            <person name="Inagaki Y."/>
            <person name="Sako Y."/>
        </authorList>
    </citation>
    <scope>NUCLEOTIDE SEQUENCE</scope>
    <source>
        <strain evidence="2">KA11-m-1</strain>
    </source>
</reference>
<dbReference type="EMBL" id="AB546636">
    <property type="protein sequence ID" value="BAI70580.1"/>
    <property type="molecule type" value="Genomic_DNA"/>
</dbReference>
<dbReference type="RefSeq" id="YP_003434233.1">
    <property type="nucleotide sequence ID" value="NC_013837.1"/>
</dbReference>
<sequence>MHQKFIKNEFKKRQIKETFEQNSFIFLVQLKTIYLKKELLNKSKTFNIEFYKPSSSFLKKFIQSKFKKKFYKFCVTNVVSVFSGFSYLSINKFLNFLTYLQKDTTSNFLISFFFFKPISFKTFLIFCKLIPFKKNLTSKKINNLLLVKTFCRLSTCSTFFKLNRTS</sequence>
<evidence type="ECO:0000256" key="1">
    <source>
        <dbReference type="SAM" id="Phobius"/>
    </source>
</evidence>
<feature type="transmembrane region" description="Helical" evidence="1">
    <location>
        <begin position="70"/>
        <end position="88"/>
    </location>
</feature>
<accession>D2Z216</accession>
<proteinExistence type="predicted"/>